<dbReference type="SUPFAM" id="SSF53254">
    <property type="entry name" value="Phosphoglycerate mutase-like"/>
    <property type="match status" value="1"/>
</dbReference>
<dbReference type="CDD" id="cd07067">
    <property type="entry name" value="HP_PGM_like"/>
    <property type="match status" value="1"/>
</dbReference>
<evidence type="ECO:0000256" key="2">
    <source>
        <dbReference type="ARBA" id="ARBA00012028"/>
    </source>
</evidence>
<evidence type="ECO:0000256" key="1">
    <source>
        <dbReference type="ARBA" id="ARBA00006717"/>
    </source>
</evidence>
<dbReference type="PANTHER" id="PTHR11931">
    <property type="entry name" value="PHOSPHOGLYCERATE MUTASE"/>
    <property type="match status" value="1"/>
</dbReference>
<keyword evidence="4" id="KW-0413">Isomerase</keyword>
<keyword evidence="6" id="KW-1185">Reference proteome</keyword>
<comment type="caution">
    <text evidence="5">The sequence shown here is derived from an EMBL/GenBank/DDBJ whole genome shotgun (WGS) entry which is preliminary data.</text>
</comment>
<dbReference type="InterPro" id="IPR029033">
    <property type="entry name" value="His_PPase_superfam"/>
</dbReference>
<evidence type="ECO:0000313" key="6">
    <source>
        <dbReference type="Proteomes" id="UP000645966"/>
    </source>
</evidence>
<dbReference type="AlphaFoldDB" id="A0A934I7S3"/>
<gene>
    <name evidence="5" type="ORF">JDV75_03545</name>
</gene>
<dbReference type="Proteomes" id="UP000645966">
    <property type="component" value="Unassembled WGS sequence"/>
</dbReference>
<proteinExistence type="inferred from homology"/>
<organism evidence="5 6">
    <name type="scientific">Corynebacterium meridianum</name>
    <dbReference type="NCBI Taxonomy" id="2765363"/>
    <lineage>
        <taxon>Bacteria</taxon>
        <taxon>Bacillati</taxon>
        <taxon>Actinomycetota</taxon>
        <taxon>Actinomycetes</taxon>
        <taxon>Mycobacteriales</taxon>
        <taxon>Corynebacteriaceae</taxon>
        <taxon>Corynebacterium</taxon>
    </lineage>
</organism>
<dbReference type="PROSITE" id="PS00175">
    <property type="entry name" value="PG_MUTASE"/>
    <property type="match status" value="1"/>
</dbReference>
<dbReference type="Gene3D" id="3.40.50.1240">
    <property type="entry name" value="Phosphoglycerate mutase-like"/>
    <property type="match status" value="1"/>
</dbReference>
<dbReference type="GO" id="GO:0004619">
    <property type="term" value="F:phosphoglycerate mutase activity"/>
    <property type="evidence" value="ECO:0007669"/>
    <property type="project" value="UniProtKB-EC"/>
</dbReference>
<name>A0A934I7S3_9CORY</name>
<evidence type="ECO:0000313" key="5">
    <source>
        <dbReference type="EMBL" id="MBI8988833.1"/>
    </source>
</evidence>
<keyword evidence="3" id="KW-0324">Glycolysis</keyword>
<evidence type="ECO:0000256" key="4">
    <source>
        <dbReference type="ARBA" id="ARBA00023235"/>
    </source>
</evidence>
<dbReference type="EC" id="5.4.2.11" evidence="2"/>
<dbReference type="GO" id="GO:0006096">
    <property type="term" value="P:glycolytic process"/>
    <property type="evidence" value="ECO:0007669"/>
    <property type="project" value="UniProtKB-KW"/>
</dbReference>
<dbReference type="RefSeq" id="WP_198737882.1">
    <property type="nucleotide sequence ID" value="NZ_JAEIOS010000011.1"/>
</dbReference>
<dbReference type="InterPro" id="IPR013078">
    <property type="entry name" value="His_Pase_superF_clade-1"/>
</dbReference>
<comment type="similarity">
    <text evidence="1">Belongs to the phosphoglycerate mutase family. BPG-dependent PGAM subfamily.</text>
</comment>
<accession>A0A934I7S3</accession>
<dbReference type="InterPro" id="IPR001345">
    <property type="entry name" value="PG/BPGM_mutase_AS"/>
</dbReference>
<dbReference type="Pfam" id="PF00300">
    <property type="entry name" value="His_Phos_1"/>
    <property type="match status" value="1"/>
</dbReference>
<protein>
    <recommendedName>
        <fullName evidence="2">phosphoglycerate mutase (2,3-diphosphoglycerate-dependent)</fullName>
        <ecNumber evidence="2">5.4.2.11</ecNumber>
    </recommendedName>
</protein>
<dbReference type="SMART" id="SM00855">
    <property type="entry name" value="PGAM"/>
    <property type="match status" value="1"/>
</dbReference>
<evidence type="ECO:0000256" key="3">
    <source>
        <dbReference type="ARBA" id="ARBA00023152"/>
    </source>
</evidence>
<reference evidence="5" key="1">
    <citation type="submission" date="2020-12" db="EMBL/GenBank/DDBJ databases">
        <title>Genome public.</title>
        <authorList>
            <person name="Sun Q."/>
        </authorList>
    </citation>
    <scope>NUCLEOTIDE SEQUENCE</scope>
    <source>
        <strain evidence="5">CCM 8863</strain>
    </source>
</reference>
<sequence length="227" mass="24078">MTGRLILVRHGETTANIRHSLDTRPPGAPLTERGRNQAIEVGRRLAELVGAADGHPGRLTGVHTSEAVRARTTGALLVESLEKHAGLAAGTVPVTTRPGLHEFSAGDLEDLTDITSIETFRAAHLAALAGDPSGMTPGGENITTFLGRYRPVIEGVVLREMALRADGDAIVVAHASAMRLFARHATGIAVEDAHPLPNTGLIVMEPGDAPFGRWRLVSWDHRPESVA</sequence>
<dbReference type="InterPro" id="IPR005952">
    <property type="entry name" value="Phosphogly_mut1"/>
</dbReference>
<dbReference type="EMBL" id="JAEIOS010000011">
    <property type="protein sequence ID" value="MBI8988833.1"/>
    <property type="molecule type" value="Genomic_DNA"/>
</dbReference>